<evidence type="ECO:0000256" key="1">
    <source>
        <dbReference type="ARBA" id="ARBA00023015"/>
    </source>
</evidence>
<keyword evidence="3" id="KW-0804">Transcription</keyword>
<dbReference type="GO" id="GO:0000976">
    <property type="term" value="F:transcription cis-regulatory region binding"/>
    <property type="evidence" value="ECO:0007669"/>
    <property type="project" value="TreeGrafter"/>
</dbReference>
<dbReference type="PANTHER" id="PTHR30055">
    <property type="entry name" value="HTH-TYPE TRANSCRIPTIONAL REGULATOR RUTR"/>
    <property type="match status" value="1"/>
</dbReference>
<evidence type="ECO:0000313" key="6">
    <source>
        <dbReference type="EMBL" id="GAK44399.1"/>
    </source>
</evidence>
<evidence type="ECO:0000256" key="3">
    <source>
        <dbReference type="ARBA" id="ARBA00023163"/>
    </source>
</evidence>
<keyword evidence="7" id="KW-1185">Reference proteome</keyword>
<dbReference type="InterPro" id="IPR050109">
    <property type="entry name" value="HTH-type_TetR-like_transc_reg"/>
</dbReference>
<proteinExistence type="predicted"/>
<dbReference type="PRINTS" id="PR00455">
    <property type="entry name" value="HTHTETR"/>
</dbReference>
<dbReference type="Proteomes" id="UP000028702">
    <property type="component" value="Unassembled WGS sequence"/>
</dbReference>
<evidence type="ECO:0000256" key="2">
    <source>
        <dbReference type="ARBA" id="ARBA00023125"/>
    </source>
</evidence>
<keyword evidence="1" id="KW-0805">Transcription regulation</keyword>
<accession>A0A081B8N1</accession>
<organism evidence="6 7">
    <name type="scientific">Tepidicaulis marinus</name>
    <dbReference type="NCBI Taxonomy" id="1333998"/>
    <lineage>
        <taxon>Bacteria</taxon>
        <taxon>Pseudomonadati</taxon>
        <taxon>Pseudomonadota</taxon>
        <taxon>Alphaproteobacteria</taxon>
        <taxon>Hyphomicrobiales</taxon>
        <taxon>Parvibaculaceae</taxon>
        <taxon>Tepidicaulis</taxon>
    </lineage>
</organism>
<dbReference type="EMBL" id="BBIO01000003">
    <property type="protein sequence ID" value="GAK44399.1"/>
    <property type="molecule type" value="Genomic_DNA"/>
</dbReference>
<protein>
    <submittedName>
        <fullName evidence="6">Transcriptional regulator</fullName>
    </submittedName>
</protein>
<dbReference type="PANTHER" id="PTHR30055:SF234">
    <property type="entry name" value="HTH-TYPE TRANSCRIPTIONAL REGULATOR BETI"/>
    <property type="match status" value="1"/>
</dbReference>
<evidence type="ECO:0000259" key="5">
    <source>
        <dbReference type="PROSITE" id="PS50977"/>
    </source>
</evidence>
<feature type="DNA-binding region" description="H-T-H motif" evidence="4">
    <location>
        <begin position="48"/>
        <end position="67"/>
    </location>
</feature>
<comment type="caution">
    <text evidence="6">The sequence shown here is derived from an EMBL/GenBank/DDBJ whole genome shotgun (WGS) entry which is preliminary data.</text>
</comment>
<dbReference type="GO" id="GO:0003700">
    <property type="term" value="F:DNA-binding transcription factor activity"/>
    <property type="evidence" value="ECO:0007669"/>
    <property type="project" value="TreeGrafter"/>
</dbReference>
<dbReference type="PROSITE" id="PS50977">
    <property type="entry name" value="HTH_TETR_2"/>
    <property type="match status" value="1"/>
</dbReference>
<reference evidence="6 7" key="1">
    <citation type="submission" date="2014-07" db="EMBL/GenBank/DDBJ databases">
        <title>Tepidicaulis marinum gen. nov., sp. nov., a novel marine bacterium denitrifying nitrate to nitrous oxide strictly under microaerobic conditions.</title>
        <authorList>
            <person name="Takeuchi M."/>
            <person name="Yamagishi T."/>
            <person name="Kamagata Y."/>
            <person name="Oshima K."/>
            <person name="Hattori M."/>
            <person name="Katayama T."/>
            <person name="Hanada S."/>
            <person name="Tamaki H."/>
            <person name="Marumo K."/>
            <person name="Maeda H."/>
            <person name="Nedachi M."/>
            <person name="Iwasaki W."/>
            <person name="Suwa Y."/>
            <person name="Sakata S."/>
        </authorList>
    </citation>
    <scope>NUCLEOTIDE SEQUENCE [LARGE SCALE GENOMIC DNA]</scope>
    <source>
        <strain evidence="6 7">MA2</strain>
    </source>
</reference>
<dbReference type="InterPro" id="IPR001647">
    <property type="entry name" value="HTH_TetR"/>
</dbReference>
<feature type="domain" description="HTH tetR-type" evidence="5">
    <location>
        <begin position="25"/>
        <end position="85"/>
    </location>
</feature>
<gene>
    <name evidence="6" type="ORF">M2A_0898</name>
</gene>
<dbReference type="STRING" id="1333998.M2A_0898"/>
<evidence type="ECO:0000313" key="7">
    <source>
        <dbReference type="Proteomes" id="UP000028702"/>
    </source>
</evidence>
<dbReference type="InterPro" id="IPR009057">
    <property type="entry name" value="Homeodomain-like_sf"/>
</dbReference>
<dbReference type="Gene3D" id="1.10.357.10">
    <property type="entry name" value="Tetracycline Repressor, domain 2"/>
    <property type="match status" value="1"/>
</dbReference>
<dbReference type="AlphaFoldDB" id="A0A081B8N1"/>
<sequence>MLTLAYLKEKPVTNAPSFLIETRDPPAKKAIMLAALDLFVARGIEGTSIRDVAEKAGYSNPALYKHFASKEELAFALFERCYGEMSAWLDRTLADTEGPFPERFEKLIAAYTGLLDKCPEASIYVNENLAAFWPKMPAAQKKRTLITRYREILAAGRKEGAVTNGQEEELLVVLVAGTLAQFSRMIYLGGLARPAGKWAKPLSKLLLRSLS</sequence>
<dbReference type="SUPFAM" id="SSF46689">
    <property type="entry name" value="Homeodomain-like"/>
    <property type="match status" value="1"/>
</dbReference>
<evidence type="ECO:0000256" key="4">
    <source>
        <dbReference type="PROSITE-ProRule" id="PRU00335"/>
    </source>
</evidence>
<name>A0A081B8N1_9HYPH</name>
<dbReference type="eggNOG" id="COG1309">
    <property type="taxonomic scope" value="Bacteria"/>
</dbReference>
<dbReference type="Pfam" id="PF00440">
    <property type="entry name" value="TetR_N"/>
    <property type="match status" value="1"/>
</dbReference>
<keyword evidence="2 4" id="KW-0238">DNA-binding</keyword>